<dbReference type="SUPFAM" id="SSF53474">
    <property type="entry name" value="alpha/beta-Hydrolases"/>
    <property type="match status" value="1"/>
</dbReference>
<evidence type="ECO:0000313" key="4">
    <source>
        <dbReference type="Proteomes" id="UP000236754"/>
    </source>
</evidence>
<dbReference type="PRINTS" id="PR00412">
    <property type="entry name" value="EPOXHYDRLASE"/>
</dbReference>
<dbReference type="InterPro" id="IPR029058">
    <property type="entry name" value="AB_hydrolase_fold"/>
</dbReference>
<protein>
    <submittedName>
        <fullName evidence="3">Pimeloyl-ACP methyl ester carboxylesterase</fullName>
    </submittedName>
</protein>
<accession>A0A1H6D702</accession>
<dbReference type="AlphaFoldDB" id="A0A1H6D702"/>
<organism evidence="3 4">
    <name type="scientific">Actinacidiphila yanglinensis</name>
    <dbReference type="NCBI Taxonomy" id="310779"/>
    <lineage>
        <taxon>Bacteria</taxon>
        <taxon>Bacillati</taxon>
        <taxon>Actinomycetota</taxon>
        <taxon>Actinomycetes</taxon>
        <taxon>Kitasatosporales</taxon>
        <taxon>Streptomycetaceae</taxon>
        <taxon>Actinacidiphila</taxon>
    </lineage>
</organism>
<dbReference type="Pfam" id="PF00561">
    <property type="entry name" value="Abhydrolase_1"/>
    <property type="match status" value="1"/>
</dbReference>
<dbReference type="GO" id="GO:0016787">
    <property type="term" value="F:hydrolase activity"/>
    <property type="evidence" value="ECO:0007669"/>
    <property type="project" value="UniProtKB-KW"/>
</dbReference>
<gene>
    <name evidence="3" type="ORF">SAMN05216223_112191</name>
</gene>
<keyword evidence="4" id="KW-1185">Reference proteome</keyword>
<keyword evidence="1" id="KW-0378">Hydrolase</keyword>
<dbReference type="InterPro" id="IPR000639">
    <property type="entry name" value="Epox_hydrolase-like"/>
</dbReference>
<evidence type="ECO:0000259" key="2">
    <source>
        <dbReference type="Pfam" id="PF00561"/>
    </source>
</evidence>
<proteinExistence type="predicted"/>
<name>A0A1H6D702_9ACTN</name>
<evidence type="ECO:0000256" key="1">
    <source>
        <dbReference type="ARBA" id="ARBA00022801"/>
    </source>
</evidence>
<dbReference type="Proteomes" id="UP000236754">
    <property type="component" value="Unassembled WGS sequence"/>
</dbReference>
<feature type="domain" description="AB hydrolase-1" evidence="2">
    <location>
        <begin position="31"/>
        <end position="132"/>
    </location>
</feature>
<dbReference type="PANTHER" id="PTHR43329">
    <property type="entry name" value="EPOXIDE HYDROLASE"/>
    <property type="match status" value="1"/>
</dbReference>
<evidence type="ECO:0000313" key="3">
    <source>
        <dbReference type="EMBL" id="SEG81197.1"/>
    </source>
</evidence>
<dbReference type="InterPro" id="IPR000073">
    <property type="entry name" value="AB_hydrolase_1"/>
</dbReference>
<dbReference type="RefSeq" id="WP_200823402.1">
    <property type="nucleotide sequence ID" value="NZ_FNVU01000012.1"/>
</dbReference>
<reference evidence="3 4" key="1">
    <citation type="submission" date="2016-10" db="EMBL/GenBank/DDBJ databases">
        <authorList>
            <person name="de Groot N.N."/>
        </authorList>
    </citation>
    <scope>NUCLEOTIDE SEQUENCE [LARGE SCALE GENOMIC DNA]</scope>
    <source>
        <strain evidence="3 4">CGMCC 4.2023</strain>
    </source>
</reference>
<dbReference type="Gene3D" id="3.40.50.1820">
    <property type="entry name" value="alpha/beta hydrolase"/>
    <property type="match status" value="1"/>
</dbReference>
<dbReference type="EMBL" id="FNVU01000012">
    <property type="protein sequence ID" value="SEG81197.1"/>
    <property type="molecule type" value="Genomic_DNA"/>
</dbReference>
<sequence length="327" mass="35441">MQQPAPSADPRHRTVEAPAGRLHLVEQGTGPLVLLVHGFPESWYSWRHQLPALAAAGYRAVAPDVRGYGRSSKPEATRDYRMRALVEDNLALVRALGEETAVIVGHDWGANIAAASGLLHPGVFRAVGLLSVPYAPPGGPRPSDVFARMGGDQEFYVSYFQEPGRAEAEIEPDVRGWLAGLYAALSGDTMPAPGEPDPHFVSSGGTMRERFPAGRRPSWLTDADLDHYAGEFERTGLTGALNRYRNMDRDWEELAELNGSPLTQPSLFVGGAVDASTTWMSEAIDAFPTTLPGLVSSHLVDGCGHWLQQERPAEVDRLLLSWLAAVA</sequence>